<name>A0AAN6H6A4_9PEZI</name>
<accession>A0AAN6H6A4</accession>
<comment type="caution">
    <text evidence="2">The sequence shown here is derived from an EMBL/GenBank/DDBJ whole genome shotgun (WGS) entry which is preliminary data.</text>
</comment>
<sequence length="149" mass="17050">MPRVEAPSKTSFNRMSRDDDSSLSEDLASHETQPSQDTQTIDTTSVQNLLEQHKQNLKRRRRQRNDAIKVAHTARMDDLGRAYERAKTQYQETVRAIQRPKLERLLQLIRNKREVQASIDDCVSQKAAAFMGTVHKIMLAADARSAAME</sequence>
<reference evidence="2" key="1">
    <citation type="submission" date="2023-06" db="EMBL/GenBank/DDBJ databases">
        <title>Black Yeasts Isolated from many extreme environments.</title>
        <authorList>
            <person name="Coleine C."/>
            <person name="Stajich J.E."/>
            <person name="Selbmann L."/>
        </authorList>
    </citation>
    <scope>NUCLEOTIDE SEQUENCE</scope>
    <source>
        <strain evidence="2">CCFEE 5200</strain>
    </source>
</reference>
<proteinExistence type="predicted"/>
<keyword evidence="3" id="KW-1185">Reference proteome</keyword>
<feature type="region of interest" description="Disordered" evidence="1">
    <location>
        <begin position="1"/>
        <end position="42"/>
    </location>
</feature>
<evidence type="ECO:0000313" key="3">
    <source>
        <dbReference type="Proteomes" id="UP001175353"/>
    </source>
</evidence>
<organism evidence="2 3">
    <name type="scientific">Friedmanniomyces endolithicus</name>
    <dbReference type="NCBI Taxonomy" id="329885"/>
    <lineage>
        <taxon>Eukaryota</taxon>
        <taxon>Fungi</taxon>
        <taxon>Dikarya</taxon>
        <taxon>Ascomycota</taxon>
        <taxon>Pezizomycotina</taxon>
        <taxon>Dothideomycetes</taxon>
        <taxon>Dothideomycetidae</taxon>
        <taxon>Mycosphaerellales</taxon>
        <taxon>Teratosphaeriaceae</taxon>
        <taxon>Friedmanniomyces</taxon>
    </lineage>
</organism>
<dbReference type="Proteomes" id="UP001175353">
    <property type="component" value="Unassembled WGS sequence"/>
</dbReference>
<evidence type="ECO:0000256" key="1">
    <source>
        <dbReference type="SAM" id="MobiDB-lite"/>
    </source>
</evidence>
<dbReference type="EMBL" id="JAUJLE010000397">
    <property type="protein sequence ID" value="KAK0957734.1"/>
    <property type="molecule type" value="Genomic_DNA"/>
</dbReference>
<gene>
    <name evidence="2" type="ORF">LTR91_021719</name>
</gene>
<feature type="compositionally biased region" description="Polar residues" evidence="1">
    <location>
        <begin position="30"/>
        <end position="42"/>
    </location>
</feature>
<dbReference type="AlphaFoldDB" id="A0AAN6H6A4"/>
<evidence type="ECO:0000313" key="2">
    <source>
        <dbReference type="EMBL" id="KAK0957734.1"/>
    </source>
</evidence>
<protein>
    <submittedName>
        <fullName evidence="2">Uncharacterized protein</fullName>
    </submittedName>
</protein>